<dbReference type="EMBL" id="JACCCC010000001">
    <property type="protein sequence ID" value="NYE50267.1"/>
    <property type="molecule type" value="Genomic_DNA"/>
</dbReference>
<dbReference type="InterPro" id="IPR002104">
    <property type="entry name" value="Integrase_catalytic"/>
</dbReference>
<evidence type="ECO:0000313" key="10">
    <source>
        <dbReference type="Proteomes" id="UP000589036"/>
    </source>
</evidence>
<dbReference type="PANTHER" id="PTHR30349">
    <property type="entry name" value="PHAGE INTEGRASE-RELATED"/>
    <property type="match status" value="1"/>
</dbReference>
<keyword evidence="4" id="KW-0233">DNA recombination</keyword>
<dbReference type="GO" id="GO:0015074">
    <property type="term" value="P:DNA integration"/>
    <property type="evidence" value="ECO:0007669"/>
    <property type="project" value="UniProtKB-KW"/>
</dbReference>
<evidence type="ECO:0000256" key="5">
    <source>
        <dbReference type="PROSITE-ProRule" id="PRU01248"/>
    </source>
</evidence>
<dbReference type="GO" id="GO:0006310">
    <property type="term" value="P:DNA recombination"/>
    <property type="evidence" value="ECO:0007669"/>
    <property type="project" value="UniProtKB-KW"/>
</dbReference>
<dbReference type="Pfam" id="PF00589">
    <property type="entry name" value="Phage_integrase"/>
    <property type="match status" value="1"/>
</dbReference>
<dbReference type="PANTHER" id="PTHR30349:SF64">
    <property type="entry name" value="PROPHAGE INTEGRASE INTD-RELATED"/>
    <property type="match status" value="1"/>
</dbReference>
<dbReference type="InterPro" id="IPR058717">
    <property type="entry name" value="Phage_L5_Integrase_N"/>
</dbReference>
<reference evidence="9 10" key="1">
    <citation type="submission" date="2020-07" db="EMBL/GenBank/DDBJ databases">
        <title>Sequencing the genomes of 1000 actinobacteria strains.</title>
        <authorList>
            <person name="Klenk H.-P."/>
        </authorList>
    </citation>
    <scope>NUCLEOTIDE SEQUENCE [LARGE SCALE GENOMIC DNA]</scope>
    <source>
        <strain evidence="9 10">CXB654</strain>
    </source>
</reference>
<evidence type="ECO:0000256" key="3">
    <source>
        <dbReference type="ARBA" id="ARBA00023125"/>
    </source>
</evidence>
<dbReference type="RefSeq" id="WP_179645774.1">
    <property type="nucleotide sequence ID" value="NZ_BAAAYY010000014.1"/>
</dbReference>
<dbReference type="AlphaFoldDB" id="A0A852U3V1"/>
<comment type="similarity">
    <text evidence="1">Belongs to the 'phage' integrase family.</text>
</comment>
<dbReference type="PROSITE" id="PS51900">
    <property type="entry name" value="CB"/>
    <property type="match status" value="1"/>
</dbReference>
<dbReference type="Pfam" id="PF14659">
    <property type="entry name" value="Phage_int_SAM_3"/>
    <property type="match status" value="1"/>
</dbReference>
<dbReference type="InterPro" id="IPR011010">
    <property type="entry name" value="DNA_brk_join_enz"/>
</dbReference>
<dbReference type="Proteomes" id="UP000589036">
    <property type="component" value="Unassembled WGS sequence"/>
</dbReference>
<dbReference type="Pfam" id="PF26003">
    <property type="entry name" value="Integrase_N_phage"/>
    <property type="match status" value="1"/>
</dbReference>
<dbReference type="Gene3D" id="1.10.443.10">
    <property type="entry name" value="Intergrase catalytic core"/>
    <property type="match status" value="1"/>
</dbReference>
<keyword evidence="3 5" id="KW-0238">DNA-binding</keyword>
<dbReference type="SUPFAM" id="SSF56349">
    <property type="entry name" value="DNA breaking-rejoining enzymes"/>
    <property type="match status" value="1"/>
</dbReference>
<dbReference type="InterPro" id="IPR013762">
    <property type="entry name" value="Integrase-like_cat_sf"/>
</dbReference>
<proteinExistence type="inferred from homology"/>
<keyword evidence="2" id="KW-0229">DNA integration</keyword>
<evidence type="ECO:0000313" key="9">
    <source>
        <dbReference type="EMBL" id="NYE50267.1"/>
    </source>
</evidence>
<dbReference type="InterPro" id="IPR044068">
    <property type="entry name" value="CB"/>
</dbReference>
<dbReference type="PROSITE" id="PS51898">
    <property type="entry name" value="TYR_RECOMBINASE"/>
    <property type="match status" value="1"/>
</dbReference>
<accession>A0A852U3V1</accession>
<protein>
    <submittedName>
        <fullName evidence="9">Integrase</fullName>
    </submittedName>
</protein>
<comment type="caution">
    <text evidence="9">The sequence shown here is derived from an EMBL/GenBank/DDBJ whole genome shotgun (WGS) entry which is preliminary data.</text>
</comment>
<evidence type="ECO:0000256" key="2">
    <source>
        <dbReference type="ARBA" id="ARBA00022908"/>
    </source>
</evidence>
<gene>
    <name evidence="9" type="ORF">HDA32_005387</name>
</gene>
<organism evidence="9 10">
    <name type="scientific">Spinactinospora alkalitolerans</name>
    <dbReference type="NCBI Taxonomy" id="687207"/>
    <lineage>
        <taxon>Bacteria</taxon>
        <taxon>Bacillati</taxon>
        <taxon>Actinomycetota</taxon>
        <taxon>Actinomycetes</taxon>
        <taxon>Streptosporangiales</taxon>
        <taxon>Nocardiopsidaceae</taxon>
        <taxon>Spinactinospora</taxon>
    </lineage>
</organism>
<dbReference type="InterPro" id="IPR050090">
    <property type="entry name" value="Tyrosine_recombinase_XerCD"/>
</dbReference>
<dbReference type="InterPro" id="IPR004107">
    <property type="entry name" value="Integrase_SAM-like_N"/>
</dbReference>
<dbReference type="GO" id="GO:0003677">
    <property type="term" value="F:DNA binding"/>
    <property type="evidence" value="ECO:0007669"/>
    <property type="project" value="UniProtKB-UniRule"/>
</dbReference>
<feature type="domain" description="Core-binding (CB)" evidence="8">
    <location>
        <begin position="71"/>
        <end position="151"/>
    </location>
</feature>
<dbReference type="CDD" id="cd01189">
    <property type="entry name" value="INT_ICEBs1_C_like"/>
    <property type="match status" value="1"/>
</dbReference>
<evidence type="ECO:0000259" key="8">
    <source>
        <dbReference type="PROSITE" id="PS51900"/>
    </source>
</evidence>
<dbReference type="Gene3D" id="1.10.150.130">
    <property type="match status" value="1"/>
</dbReference>
<evidence type="ECO:0000259" key="7">
    <source>
        <dbReference type="PROSITE" id="PS51898"/>
    </source>
</evidence>
<evidence type="ECO:0000256" key="4">
    <source>
        <dbReference type="ARBA" id="ARBA00023172"/>
    </source>
</evidence>
<keyword evidence="10" id="KW-1185">Reference proteome</keyword>
<feature type="domain" description="Tyr recombinase" evidence="7">
    <location>
        <begin position="172"/>
        <end position="358"/>
    </location>
</feature>
<sequence length="396" mass="44089">MGGNNKGYRRQFGAVRQLASGRWQARYQGPDGIDRTADRTFDSRKSAERWLSLKEAEIARQEWVDPDAGTVEFGVYAAEWMEDRDLSPKTAQLYEGLLRIHLNPTFEHMPIKDIREAHIRKWRTARRRSKVGRSTVAKAYRLMRAILNTAVRDELIRKNPCRIEGAGQEHSEERPVLSVAEVFKLADAIKPRYRALVLLATFGSLRWGELAGLRRSHLDLEQRTVTIRETVYDVGELIKGAPKSRAGYRTVVLPSLIVGDLKRHLGEFSQAGPNGLVFVGVKGNQLRRANFSKYWADACAAVGLEGIHLHDLRHTGNTYAAEAGASLRELMNRMGHSSTRAAMVYLHARDDRARDIADALGERAADELRRAGGASGAVADGDDDDEDGPSGVRVPG</sequence>
<evidence type="ECO:0000256" key="6">
    <source>
        <dbReference type="SAM" id="MobiDB-lite"/>
    </source>
</evidence>
<feature type="region of interest" description="Disordered" evidence="6">
    <location>
        <begin position="370"/>
        <end position="396"/>
    </location>
</feature>
<evidence type="ECO:0000256" key="1">
    <source>
        <dbReference type="ARBA" id="ARBA00008857"/>
    </source>
</evidence>
<name>A0A852U3V1_9ACTN</name>
<dbReference type="InterPro" id="IPR010998">
    <property type="entry name" value="Integrase_recombinase_N"/>
</dbReference>